<dbReference type="InterPro" id="IPR040198">
    <property type="entry name" value="Fido_containing"/>
</dbReference>
<dbReference type="Proteomes" id="UP001338309">
    <property type="component" value="Unassembled WGS sequence"/>
</dbReference>
<dbReference type="RefSeq" id="WP_338223624.1">
    <property type="nucleotide sequence ID" value="NZ_BTPD01000004.1"/>
</dbReference>
<gene>
    <name evidence="2" type="ORF">Aconfl_15310</name>
</gene>
<protein>
    <recommendedName>
        <fullName evidence="1">Fido domain-containing protein</fullName>
    </recommendedName>
</protein>
<keyword evidence="3" id="KW-1185">Reference proteome</keyword>
<dbReference type="PANTHER" id="PTHR13504">
    <property type="entry name" value="FIDO DOMAIN-CONTAINING PROTEIN DDB_G0283145"/>
    <property type="match status" value="1"/>
</dbReference>
<reference evidence="2 3" key="1">
    <citation type="submission" date="2023-08" db="EMBL/GenBank/DDBJ databases">
        <title>Draft genome sequence of Algoriphagus confluentis.</title>
        <authorList>
            <person name="Takatani N."/>
            <person name="Hosokawa M."/>
            <person name="Sawabe T."/>
        </authorList>
    </citation>
    <scope>NUCLEOTIDE SEQUENCE [LARGE SCALE GENOMIC DNA]</scope>
    <source>
        <strain evidence="2 3">NBRC 111222</strain>
    </source>
</reference>
<dbReference type="InterPro" id="IPR036597">
    <property type="entry name" value="Fido-like_dom_sf"/>
</dbReference>
<dbReference type="EMBL" id="BTPD01000004">
    <property type="protein sequence ID" value="GMQ28888.1"/>
    <property type="molecule type" value="Genomic_DNA"/>
</dbReference>
<dbReference type="InterPro" id="IPR003812">
    <property type="entry name" value="Fido"/>
</dbReference>
<comment type="caution">
    <text evidence="2">The sequence shown here is derived from an EMBL/GenBank/DDBJ whole genome shotgun (WGS) entry which is preliminary data.</text>
</comment>
<dbReference type="SUPFAM" id="SSF46785">
    <property type="entry name" value="Winged helix' DNA-binding domain"/>
    <property type="match status" value="1"/>
</dbReference>
<organism evidence="2 3">
    <name type="scientific">Algoriphagus confluentis</name>
    <dbReference type="NCBI Taxonomy" id="1697556"/>
    <lineage>
        <taxon>Bacteria</taxon>
        <taxon>Pseudomonadati</taxon>
        <taxon>Bacteroidota</taxon>
        <taxon>Cytophagia</taxon>
        <taxon>Cytophagales</taxon>
        <taxon>Cyclobacteriaceae</taxon>
        <taxon>Algoriphagus</taxon>
    </lineage>
</organism>
<evidence type="ECO:0000259" key="1">
    <source>
        <dbReference type="PROSITE" id="PS51459"/>
    </source>
</evidence>
<dbReference type="Pfam" id="PF02661">
    <property type="entry name" value="Fic"/>
    <property type="match status" value="1"/>
</dbReference>
<sequence length="344" mass="39625">MKANSLEILSLIQLRKRLSRQEIAESISFLASPATLKRLLQTLQDEGWITVEGKGKATTYVSSAKLEVCFPIDLETYFSKEQDDRIVKRNFDFEVFEKLKQVQVFNKDETFSLNEIREKFQRRSSELAPDEYHKEMERLAIDLSWKSSQIEGNTYSLLETELLLKEKRTASGKTKDEATMLLNHKEAIDFLVSNSDYAEEISVRAIEELHAILIRELGINKNIRRRRVGITGTNYQPLDNEFQIQEALEKTCDLVNSAQNGYEKAFLALLLVSYIQPFSDGNKRTARILSNALLLANGLCPISFRTVDPLDYKKAMLVFYEQTNLSPMKNIFIEQAEFAVETYF</sequence>
<accession>A0ABQ6PLQ8</accession>
<dbReference type="Gene3D" id="1.10.10.10">
    <property type="entry name" value="Winged helix-like DNA-binding domain superfamily/Winged helix DNA-binding domain"/>
    <property type="match status" value="1"/>
</dbReference>
<dbReference type="SUPFAM" id="SSF140931">
    <property type="entry name" value="Fic-like"/>
    <property type="match status" value="1"/>
</dbReference>
<dbReference type="Gene3D" id="1.10.3290.10">
    <property type="entry name" value="Fido-like domain"/>
    <property type="match status" value="1"/>
</dbReference>
<feature type="domain" description="Fido" evidence="1">
    <location>
        <begin position="201"/>
        <end position="334"/>
    </location>
</feature>
<evidence type="ECO:0000313" key="3">
    <source>
        <dbReference type="Proteomes" id="UP001338309"/>
    </source>
</evidence>
<dbReference type="InterPro" id="IPR036390">
    <property type="entry name" value="WH_DNA-bd_sf"/>
</dbReference>
<proteinExistence type="predicted"/>
<name>A0ABQ6PLQ8_9BACT</name>
<dbReference type="InterPro" id="IPR036388">
    <property type="entry name" value="WH-like_DNA-bd_sf"/>
</dbReference>
<evidence type="ECO:0000313" key="2">
    <source>
        <dbReference type="EMBL" id="GMQ28888.1"/>
    </source>
</evidence>
<dbReference type="PANTHER" id="PTHR13504:SF38">
    <property type="entry name" value="FIDO DOMAIN-CONTAINING PROTEIN"/>
    <property type="match status" value="1"/>
</dbReference>
<dbReference type="PROSITE" id="PS51459">
    <property type="entry name" value="FIDO"/>
    <property type="match status" value="1"/>
</dbReference>